<feature type="region of interest" description="Disordered" evidence="6">
    <location>
        <begin position="394"/>
        <end position="420"/>
    </location>
</feature>
<dbReference type="GO" id="GO:0005730">
    <property type="term" value="C:nucleolus"/>
    <property type="evidence" value="ECO:0007669"/>
    <property type="project" value="UniProtKB-SubCell"/>
</dbReference>
<reference evidence="7" key="2">
    <citation type="journal article" date="2014" name="PLoS Genet.">
        <title>Signature gene expression reveals novel clues to the molecular mechanisms of dimorphic transition in Penicillium marneffei.</title>
        <authorList>
            <person name="Yang E."/>
            <person name="Wang G."/>
            <person name="Cai J."/>
            <person name="Woo P.C."/>
            <person name="Lau S.K."/>
            <person name="Yuen K.-Y."/>
            <person name="Chow W.-N."/>
            <person name="Lin X."/>
        </authorList>
    </citation>
    <scope>NUCLEOTIDE SEQUENCE</scope>
    <source>
        <strain evidence="7">PM1</strain>
    </source>
</reference>
<proteinExistence type="inferred from homology"/>
<dbReference type="HOGENOM" id="CLU_034953_1_1_1"/>
<evidence type="ECO:0000313" key="7">
    <source>
        <dbReference type="EMBL" id="KFX41839.1"/>
    </source>
</evidence>
<feature type="compositionally biased region" description="Polar residues" evidence="6">
    <location>
        <begin position="397"/>
        <end position="408"/>
    </location>
</feature>
<evidence type="ECO:0000256" key="4">
    <source>
        <dbReference type="ARBA" id="ARBA00023163"/>
    </source>
</evidence>
<keyword evidence="4" id="KW-0804">Transcription</keyword>
<keyword evidence="3 7" id="KW-0240">DNA-directed RNA polymerase</keyword>
<evidence type="ECO:0000256" key="2">
    <source>
        <dbReference type="ARBA" id="ARBA00009430"/>
    </source>
</evidence>
<dbReference type="InterPro" id="IPR009668">
    <property type="entry name" value="RNA_pol-assoc_fac_A49-like"/>
</dbReference>
<feature type="compositionally biased region" description="Basic and acidic residues" evidence="6">
    <location>
        <begin position="1"/>
        <end position="18"/>
    </location>
</feature>
<organism evidence="7">
    <name type="scientific">Talaromyces marneffei PM1</name>
    <dbReference type="NCBI Taxonomy" id="1077442"/>
    <lineage>
        <taxon>Eukaryota</taxon>
        <taxon>Fungi</taxon>
        <taxon>Dikarya</taxon>
        <taxon>Ascomycota</taxon>
        <taxon>Pezizomycotina</taxon>
        <taxon>Eurotiomycetes</taxon>
        <taxon>Eurotiomycetidae</taxon>
        <taxon>Eurotiales</taxon>
        <taxon>Trichocomaceae</taxon>
        <taxon>Talaromyces</taxon>
        <taxon>Talaromyces sect. Talaromyces</taxon>
    </lineage>
</organism>
<accession>A0A093UVS4</accession>
<evidence type="ECO:0000256" key="6">
    <source>
        <dbReference type="SAM" id="MobiDB-lite"/>
    </source>
</evidence>
<dbReference type="AlphaFoldDB" id="A0A093UVS4"/>
<protein>
    <submittedName>
        <fullName evidence="7">DNA-directed RNA polymerase I subunit rpa49</fullName>
    </submittedName>
</protein>
<dbReference type="GO" id="GO:0000428">
    <property type="term" value="C:DNA-directed RNA polymerase complex"/>
    <property type="evidence" value="ECO:0007669"/>
    <property type="project" value="UniProtKB-KW"/>
</dbReference>
<evidence type="ECO:0000256" key="3">
    <source>
        <dbReference type="ARBA" id="ARBA00022478"/>
    </source>
</evidence>
<dbReference type="Pfam" id="PF06870">
    <property type="entry name" value="RNA_pol_I_A49"/>
    <property type="match status" value="1"/>
</dbReference>
<comment type="similarity">
    <text evidence="2">Belongs to the eukaryotic RPA49/POLR1E RNA polymerase subunit family.</text>
</comment>
<keyword evidence="5" id="KW-0539">Nucleus</keyword>
<comment type="subcellular location">
    <subcellularLocation>
        <location evidence="1">Nucleus</location>
        <location evidence="1">Nucleolus</location>
    </subcellularLocation>
</comment>
<sequence>MASDKVEKKRKRDSDRHERPSKRPATQAQNLPPLTASVLKDDNELAPVLINAPGLQFPKKIHGFKPYTKESTKKEASSGRNKGIISTDLLLQSSEHPVLDFVGTEATEDADSQLKHYVAIVDPDQKTMQFVEVRRMTLRSSLKARNKEVEEEETSDYEAAAYRDQRKALTDAFGTKASRKAAQSEAENSMLAPAGASGAIESAILSSMPSQGIATANLKAQELQAQVQANKPIPTANLAATHPSEVYTLETLVAGGVSALNQMPIQEWQDAVNAGEAITSTSRYVAHRVDAVVKSTNVTHLQVLRYILALIELTKNIKRGKGSDPPGSKRVPLRADLKKVLSGGSSAQALLPDPVVEAIRRKYAPGGVMVAHNITLLYTTLCALSLHIPPAPAKDGGTSSLGGNTPTELATDPSDLRDDLRLDTPTVTQYFRELGCRSEKPRETEFAKFGIKSKAEAANKRVCRLRLPLDFPKVSRGGGPRR</sequence>
<comment type="caution">
    <text evidence="7">The sequence shown here is derived from an EMBL/GenBank/DDBJ whole genome shotgun (WGS) entry which is preliminary data.</text>
</comment>
<dbReference type="GO" id="GO:0006351">
    <property type="term" value="P:DNA-templated transcription"/>
    <property type="evidence" value="ECO:0007669"/>
    <property type="project" value="InterPro"/>
</dbReference>
<dbReference type="PANTHER" id="PTHR14440">
    <property type="entry name" value="DNA-DIRECTED RNA POLYMERASE I SUBUNIT RPA49"/>
    <property type="match status" value="1"/>
</dbReference>
<name>A0A093UVS4_TALMA</name>
<evidence type="ECO:0000256" key="1">
    <source>
        <dbReference type="ARBA" id="ARBA00004604"/>
    </source>
</evidence>
<dbReference type="GO" id="GO:0003677">
    <property type="term" value="F:DNA binding"/>
    <property type="evidence" value="ECO:0007669"/>
    <property type="project" value="InterPro"/>
</dbReference>
<dbReference type="eggNOG" id="KOG4183">
    <property type="taxonomic scope" value="Eukaryota"/>
</dbReference>
<reference key="1">
    <citation type="journal article" date="2014" name="PLoS Genet.">
        <title>Signature Gene Expression Reveals Novel Clues to the Molecular Mechanisms of Dimorphic Transition in Penicillium marneffei.</title>
        <authorList>
            <person name="Yang E."/>
            <person name="Wang G."/>
            <person name="Cai J."/>
            <person name="Woo P.C."/>
            <person name="Lau S.K."/>
            <person name="Yuen K.-Y."/>
            <person name="Chow W.-N."/>
            <person name="Lin X."/>
        </authorList>
    </citation>
    <scope>NUCLEOTIDE SEQUENCE [LARGE SCALE GENOMIC DNA]</scope>
    <source>
        <strain>PM1</strain>
    </source>
</reference>
<gene>
    <name evidence="7" type="ORF">GQ26_0530360</name>
</gene>
<feature type="region of interest" description="Disordered" evidence="6">
    <location>
        <begin position="1"/>
        <end position="34"/>
    </location>
</feature>
<dbReference type="EMBL" id="JPOX01000053">
    <property type="protein sequence ID" value="KFX41839.1"/>
    <property type="molecule type" value="Genomic_DNA"/>
</dbReference>
<evidence type="ECO:0000256" key="5">
    <source>
        <dbReference type="ARBA" id="ARBA00023242"/>
    </source>
</evidence>